<comment type="function">
    <text evidence="2">Catalyzes the rate-limiting step of the non-oxidative phase in the pentose phosphate pathway. Catalyzes the reversible conversion of sedheptulose-7-phosphate and D-glyceraldehyde 3-phosphate into erythrose-4-phosphate and beta-D-fructose 6-phosphate.</text>
</comment>
<keyword evidence="2" id="KW-0570">Pentose shunt</keyword>
<dbReference type="InterPro" id="IPR013785">
    <property type="entry name" value="Aldolase_TIM"/>
</dbReference>
<protein>
    <recommendedName>
        <fullName evidence="2">Transaldolase</fullName>
        <ecNumber evidence="2">2.2.1.2</ecNumber>
    </recommendedName>
</protein>
<accession>A0A2T3B5I7</accession>
<dbReference type="PANTHER" id="PTHR10683">
    <property type="entry name" value="TRANSALDOLASE"/>
    <property type="match status" value="1"/>
</dbReference>
<dbReference type="AlphaFoldDB" id="A0A2T3B5I7"/>
<dbReference type="Pfam" id="PF00923">
    <property type="entry name" value="TAL_FSA"/>
    <property type="match status" value="1"/>
</dbReference>
<dbReference type="RefSeq" id="XP_024722166.1">
    <property type="nucleotide sequence ID" value="XM_024861689.1"/>
</dbReference>
<proteinExistence type="predicted"/>
<comment type="pathway">
    <text evidence="2">Carbohydrate degradation; pentose phosphate pathway; D-glyceraldehyde 3-phosphate and beta-D-fructose 6-phosphate from D-ribose 5-phosphate and D-xylulose 5-phosphate (non-oxidative stage): step 2/3.</text>
</comment>
<dbReference type="GeneID" id="36569770"/>
<keyword evidence="2" id="KW-0808">Transferase</keyword>
<dbReference type="UniPathway" id="UPA00115">
    <property type="reaction ID" value="UER00414"/>
</dbReference>
<dbReference type="OrthoDB" id="1711136at2759"/>
<dbReference type="Proteomes" id="UP000241818">
    <property type="component" value="Unassembled WGS sequence"/>
</dbReference>
<dbReference type="PANTHER" id="PTHR10683:SF34">
    <property type="entry name" value="TRANSALDOLASE"/>
    <property type="match status" value="1"/>
</dbReference>
<dbReference type="SUPFAM" id="SSF51569">
    <property type="entry name" value="Aldolase"/>
    <property type="match status" value="1"/>
</dbReference>
<dbReference type="InterPro" id="IPR018225">
    <property type="entry name" value="Transaldolase_AS"/>
</dbReference>
<dbReference type="GO" id="GO:0005975">
    <property type="term" value="P:carbohydrate metabolic process"/>
    <property type="evidence" value="ECO:0007669"/>
    <property type="project" value="InterPro"/>
</dbReference>
<dbReference type="EMBL" id="KZ679009">
    <property type="protein sequence ID" value="PSS22011.1"/>
    <property type="molecule type" value="Genomic_DNA"/>
</dbReference>
<reference evidence="3 4" key="1">
    <citation type="journal article" date="2018" name="New Phytol.">
        <title>Comparative genomics and transcriptomics depict ericoid mycorrhizal fungi as versatile saprotrophs and plant mutualists.</title>
        <authorList>
            <person name="Martino E."/>
            <person name="Morin E."/>
            <person name="Grelet G.A."/>
            <person name="Kuo A."/>
            <person name="Kohler A."/>
            <person name="Daghino S."/>
            <person name="Barry K.W."/>
            <person name="Cichocki N."/>
            <person name="Clum A."/>
            <person name="Dockter R.B."/>
            <person name="Hainaut M."/>
            <person name="Kuo R.C."/>
            <person name="LaButti K."/>
            <person name="Lindahl B.D."/>
            <person name="Lindquist E.A."/>
            <person name="Lipzen A."/>
            <person name="Khouja H.R."/>
            <person name="Magnuson J."/>
            <person name="Murat C."/>
            <person name="Ohm R.A."/>
            <person name="Singer S.W."/>
            <person name="Spatafora J.W."/>
            <person name="Wang M."/>
            <person name="Veneault-Fourrey C."/>
            <person name="Henrissat B."/>
            <person name="Grigoriev I.V."/>
            <person name="Martin F.M."/>
            <person name="Perotto S."/>
        </authorList>
    </citation>
    <scope>NUCLEOTIDE SEQUENCE [LARGE SCALE GENOMIC DNA]</scope>
    <source>
        <strain evidence="3 4">ATCC 22711</strain>
    </source>
</reference>
<dbReference type="GO" id="GO:0004801">
    <property type="term" value="F:transaldolase activity"/>
    <property type="evidence" value="ECO:0007669"/>
    <property type="project" value="UniProtKB-EC"/>
</dbReference>
<organism evidence="3 4">
    <name type="scientific">Amorphotheca resinae ATCC 22711</name>
    <dbReference type="NCBI Taxonomy" id="857342"/>
    <lineage>
        <taxon>Eukaryota</taxon>
        <taxon>Fungi</taxon>
        <taxon>Dikarya</taxon>
        <taxon>Ascomycota</taxon>
        <taxon>Pezizomycotina</taxon>
        <taxon>Leotiomycetes</taxon>
        <taxon>Helotiales</taxon>
        <taxon>Amorphothecaceae</taxon>
        <taxon>Amorphotheca</taxon>
    </lineage>
</organism>
<keyword evidence="1" id="KW-0704">Schiff base</keyword>
<gene>
    <name evidence="3" type="ORF">M430DRAFT_118066</name>
</gene>
<evidence type="ECO:0000256" key="1">
    <source>
        <dbReference type="ARBA" id="ARBA00023270"/>
    </source>
</evidence>
<sequence>MLEALKSSGTMVDYDTMDSIVVKNLGPFVGPSADCTSNQAIAYSELQKPEHESLIQESITEAEVLAKQLSDVSTTELAVEIAMVKLQVQISQQIAGFVHVQTNPYHSYDTGKMVEDATRIVGLFKSYGVKSNRLCIKIPSTWEGLQACRILQAAGITTLATTLFAIEQAALAGEVGCHYVAPYVNELKVHFDKDFVDQNKAIELCLEIQRYYSRHKISTLVLPASLTSTSEIMALAGVNHITIAPLLLEEIARTPVSTDISTSILDQRPGPEDQALPSFKDDELEFRQAFAERNNGEGERKLNQAIEIFCEMQTALEQLMIGRDERAVAMKERRCR</sequence>
<dbReference type="STRING" id="857342.A0A2T3B5I7"/>
<evidence type="ECO:0000256" key="2">
    <source>
        <dbReference type="RuleBase" id="RU000501"/>
    </source>
</evidence>
<dbReference type="Gene3D" id="3.20.20.70">
    <property type="entry name" value="Aldolase class I"/>
    <property type="match status" value="1"/>
</dbReference>
<keyword evidence="4" id="KW-1185">Reference proteome</keyword>
<dbReference type="InParanoid" id="A0A2T3B5I7"/>
<dbReference type="InterPro" id="IPR001585">
    <property type="entry name" value="TAL/FSA"/>
</dbReference>
<dbReference type="PROSITE" id="PS00958">
    <property type="entry name" value="TRANSALDOLASE_2"/>
    <property type="match status" value="1"/>
</dbReference>
<dbReference type="EC" id="2.2.1.2" evidence="2"/>
<evidence type="ECO:0000313" key="3">
    <source>
        <dbReference type="EMBL" id="PSS22011.1"/>
    </source>
</evidence>
<name>A0A2T3B5I7_AMORE</name>
<dbReference type="GO" id="GO:0009052">
    <property type="term" value="P:pentose-phosphate shunt, non-oxidative branch"/>
    <property type="evidence" value="ECO:0007669"/>
    <property type="project" value="TreeGrafter"/>
</dbReference>
<evidence type="ECO:0000313" key="4">
    <source>
        <dbReference type="Proteomes" id="UP000241818"/>
    </source>
</evidence>
<comment type="catalytic activity">
    <reaction evidence="2">
        <text>D-sedoheptulose 7-phosphate + D-glyceraldehyde 3-phosphate = D-erythrose 4-phosphate + beta-D-fructose 6-phosphate</text>
        <dbReference type="Rhea" id="RHEA:17053"/>
        <dbReference type="ChEBI" id="CHEBI:16897"/>
        <dbReference type="ChEBI" id="CHEBI:57483"/>
        <dbReference type="ChEBI" id="CHEBI:57634"/>
        <dbReference type="ChEBI" id="CHEBI:59776"/>
        <dbReference type="EC" id="2.2.1.2"/>
    </reaction>
</comment>